<evidence type="ECO:0000256" key="1">
    <source>
        <dbReference type="SAM" id="SignalP"/>
    </source>
</evidence>
<dbReference type="InterPro" id="IPR013766">
    <property type="entry name" value="Thioredoxin_domain"/>
</dbReference>
<evidence type="ECO:0000313" key="4">
    <source>
        <dbReference type="Proteomes" id="UP000505325"/>
    </source>
</evidence>
<dbReference type="Gene3D" id="3.40.30.10">
    <property type="entry name" value="Glutaredoxin"/>
    <property type="match status" value="1"/>
</dbReference>
<dbReference type="CDD" id="cd03023">
    <property type="entry name" value="DsbA_Com1_like"/>
    <property type="match status" value="1"/>
</dbReference>
<evidence type="ECO:0000313" key="3">
    <source>
        <dbReference type="EMBL" id="QKJ86105.1"/>
    </source>
</evidence>
<dbReference type="InterPro" id="IPR001853">
    <property type="entry name" value="DSBA-like_thioredoxin_dom"/>
</dbReference>
<dbReference type="RefSeq" id="WP_173633143.1">
    <property type="nucleotide sequence ID" value="NZ_CP054212.1"/>
</dbReference>
<dbReference type="InterPro" id="IPR036249">
    <property type="entry name" value="Thioredoxin-like_sf"/>
</dbReference>
<dbReference type="KEGG" id="pmak:PMPD1_1140"/>
<feature type="domain" description="Thioredoxin" evidence="2">
    <location>
        <begin position="41"/>
        <end position="236"/>
    </location>
</feature>
<dbReference type="Pfam" id="PF01323">
    <property type="entry name" value="DSBA"/>
    <property type="match status" value="1"/>
</dbReference>
<sequence>MKKFAYALLFISAPLWAAAPFTPEQEARIQDLIRETLVQHPDILAQAADAYDKQAQQQQQNVVKQVVAQNKAALFSDPGSPRIGKKDARLTLVSFTDYNCPFCKQFDPQLEKLVQNHPDVAVVIKPLPYRSESSLTSARDALTLWEQNPQQFLALHQRLMAKKGYHDDASIKAAEKKVGVKIGEPSKQSLETVNLNLKLAQQLGVQGTPATLIGDTMLSGAVSYAQLEESVKHALAQQ</sequence>
<dbReference type="Proteomes" id="UP000505325">
    <property type="component" value="Chromosome"/>
</dbReference>
<keyword evidence="1" id="KW-0732">Signal</keyword>
<proteinExistence type="predicted"/>
<gene>
    <name evidence="3" type="ORF">PMPD1_1140</name>
</gene>
<accession>A0A6M8U658</accession>
<dbReference type="PANTHER" id="PTHR35272:SF3">
    <property type="entry name" value="THIOL:DISULFIDE INTERCHANGE PROTEIN DSBC"/>
    <property type="match status" value="1"/>
</dbReference>
<reference evidence="3 4" key="1">
    <citation type="submission" date="2020-06" db="EMBL/GenBank/DDBJ databases">
        <title>Genome sequence of Paramixta manurensis strain PD-1.</title>
        <authorList>
            <person name="Lee C.W."/>
            <person name="Kim J."/>
        </authorList>
    </citation>
    <scope>NUCLEOTIDE SEQUENCE [LARGE SCALE GENOMIC DNA]</scope>
    <source>
        <strain evidence="3 4">PD-1</strain>
    </source>
</reference>
<keyword evidence="4" id="KW-1185">Reference proteome</keyword>
<dbReference type="SUPFAM" id="SSF52833">
    <property type="entry name" value="Thioredoxin-like"/>
    <property type="match status" value="1"/>
</dbReference>
<dbReference type="GO" id="GO:0016491">
    <property type="term" value="F:oxidoreductase activity"/>
    <property type="evidence" value="ECO:0007669"/>
    <property type="project" value="InterPro"/>
</dbReference>
<dbReference type="EMBL" id="CP054212">
    <property type="protein sequence ID" value="QKJ86105.1"/>
    <property type="molecule type" value="Genomic_DNA"/>
</dbReference>
<dbReference type="AlphaFoldDB" id="A0A6M8U658"/>
<dbReference type="PROSITE" id="PS51352">
    <property type="entry name" value="THIOREDOXIN_2"/>
    <property type="match status" value="1"/>
</dbReference>
<feature type="chain" id="PRO_5026678381" evidence="1">
    <location>
        <begin position="18"/>
        <end position="238"/>
    </location>
</feature>
<evidence type="ECO:0000259" key="2">
    <source>
        <dbReference type="PROSITE" id="PS51352"/>
    </source>
</evidence>
<dbReference type="InterPro" id="IPR041205">
    <property type="entry name" value="ScsC_N"/>
</dbReference>
<dbReference type="PANTHER" id="PTHR35272">
    <property type="entry name" value="THIOL:DISULFIDE INTERCHANGE PROTEIN DSBC-RELATED"/>
    <property type="match status" value="1"/>
</dbReference>
<organism evidence="3 4">
    <name type="scientific">Paramixta manurensis</name>
    <dbReference type="NCBI Taxonomy" id="2740817"/>
    <lineage>
        <taxon>Bacteria</taxon>
        <taxon>Pseudomonadati</taxon>
        <taxon>Pseudomonadota</taxon>
        <taxon>Gammaproteobacteria</taxon>
        <taxon>Enterobacterales</taxon>
        <taxon>Erwiniaceae</taxon>
        <taxon>Paramixta</taxon>
    </lineage>
</organism>
<feature type="signal peptide" evidence="1">
    <location>
        <begin position="1"/>
        <end position="17"/>
    </location>
</feature>
<dbReference type="Pfam" id="PF18312">
    <property type="entry name" value="ScsC_N"/>
    <property type="match status" value="1"/>
</dbReference>
<protein>
    <submittedName>
        <fullName evidence="3">DsbA family protein</fullName>
    </submittedName>
</protein>
<dbReference type="InterPro" id="IPR051470">
    <property type="entry name" value="Thiol:disulfide_interchange"/>
</dbReference>
<name>A0A6M8U658_9GAMM</name>